<dbReference type="CDD" id="cd02859">
    <property type="entry name" value="E_set_AMPKbeta_like_N"/>
    <property type="match status" value="1"/>
</dbReference>
<feature type="domain" description="Association with the SNF1 complex (ASC)" evidence="3">
    <location>
        <begin position="380"/>
        <end position="487"/>
    </location>
</feature>
<protein>
    <submittedName>
        <fullName evidence="4">Galactose metabolism-related protein</fullName>
    </submittedName>
</protein>
<feature type="compositionally biased region" description="Low complexity" evidence="2">
    <location>
        <begin position="70"/>
        <end position="91"/>
    </location>
</feature>
<dbReference type="SUPFAM" id="SSF160219">
    <property type="entry name" value="AMPKBI-like"/>
    <property type="match status" value="1"/>
</dbReference>
<dbReference type="InterPro" id="IPR006828">
    <property type="entry name" value="ASC_dom"/>
</dbReference>
<dbReference type="InterPro" id="IPR037256">
    <property type="entry name" value="ASC_dom_sf"/>
</dbReference>
<keyword evidence="5" id="KW-1185">Reference proteome</keyword>
<evidence type="ECO:0000313" key="4">
    <source>
        <dbReference type="EMBL" id="KAL1887566.1"/>
    </source>
</evidence>
<organism evidence="4 5">
    <name type="scientific">Ceratocystis pirilliformis</name>
    <dbReference type="NCBI Taxonomy" id="259994"/>
    <lineage>
        <taxon>Eukaryota</taxon>
        <taxon>Fungi</taxon>
        <taxon>Dikarya</taxon>
        <taxon>Ascomycota</taxon>
        <taxon>Pezizomycotina</taxon>
        <taxon>Sordariomycetes</taxon>
        <taxon>Hypocreomycetidae</taxon>
        <taxon>Microascales</taxon>
        <taxon>Ceratocystidaceae</taxon>
        <taxon>Ceratocystis</taxon>
    </lineage>
</organism>
<feature type="compositionally biased region" description="Polar residues" evidence="2">
    <location>
        <begin position="92"/>
        <end position="108"/>
    </location>
</feature>
<dbReference type="Proteomes" id="UP001583280">
    <property type="component" value="Unassembled WGS sequence"/>
</dbReference>
<feature type="compositionally biased region" description="Polar residues" evidence="2">
    <location>
        <begin position="323"/>
        <end position="337"/>
    </location>
</feature>
<dbReference type="PANTHER" id="PTHR10343:SF84">
    <property type="entry name" value="5'-AMP-ACTIVATED PROTEIN KINASE SUBUNIT BETA-1"/>
    <property type="match status" value="1"/>
</dbReference>
<name>A0ABR3YGY2_9PEZI</name>
<comment type="caution">
    <text evidence="4">The sequence shown here is derived from an EMBL/GenBank/DDBJ whole genome shotgun (WGS) entry which is preliminary data.</text>
</comment>
<dbReference type="EMBL" id="JAWDJO010000310">
    <property type="protein sequence ID" value="KAL1887566.1"/>
    <property type="molecule type" value="Genomic_DNA"/>
</dbReference>
<feature type="compositionally biased region" description="Low complexity" evidence="2">
    <location>
        <begin position="109"/>
        <end position="136"/>
    </location>
</feature>
<reference evidence="4 5" key="1">
    <citation type="journal article" date="2024" name="IMA Fungus">
        <title>IMA Genome - F19 : A genome assembly and annotation guide to empower mycologists, including annotated draft genome sequences of Ceratocystis pirilliformis, Diaporthe australafricana, Fusarium ophioides, Paecilomyces lecythidis, and Sporothrix stenoceras.</title>
        <authorList>
            <person name="Aylward J."/>
            <person name="Wilson A.M."/>
            <person name="Visagie C.M."/>
            <person name="Spraker J."/>
            <person name="Barnes I."/>
            <person name="Buitendag C."/>
            <person name="Ceriani C."/>
            <person name="Del Mar Angel L."/>
            <person name="du Plessis D."/>
            <person name="Fuchs T."/>
            <person name="Gasser K."/>
            <person name="Kramer D."/>
            <person name="Li W."/>
            <person name="Munsamy K."/>
            <person name="Piso A."/>
            <person name="Price J.L."/>
            <person name="Sonnekus B."/>
            <person name="Thomas C."/>
            <person name="van der Nest A."/>
            <person name="van Dijk A."/>
            <person name="van Heerden A."/>
            <person name="van Vuuren N."/>
            <person name="Yilmaz N."/>
            <person name="Duong T.A."/>
            <person name="van der Merwe N.A."/>
            <person name="Wingfield M.J."/>
            <person name="Wingfield B.D."/>
        </authorList>
    </citation>
    <scope>NUCLEOTIDE SEQUENCE [LARGE SCALE GENOMIC DNA]</scope>
    <source>
        <strain evidence="4 5">CMW 12675</strain>
    </source>
</reference>
<comment type="similarity">
    <text evidence="1">Belongs to the 5'-AMP-activated protein kinase beta subunit family.</text>
</comment>
<dbReference type="Pfam" id="PF04739">
    <property type="entry name" value="AMPKBI"/>
    <property type="match status" value="1"/>
</dbReference>
<feature type="region of interest" description="Disordered" evidence="2">
    <location>
        <begin position="1"/>
        <end position="148"/>
    </location>
</feature>
<feature type="compositionally biased region" description="Low complexity" evidence="2">
    <location>
        <begin position="19"/>
        <end position="44"/>
    </location>
</feature>
<feature type="region of interest" description="Disordered" evidence="2">
    <location>
        <begin position="317"/>
        <end position="381"/>
    </location>
</feature>
<dbReference type="SMART" id="SM01010">
    <property type="entry name" value="AMPKBI"/>
    <property type="match status" value="1"/>
</dbReference>
<evidence type="ECO:0000256" key="1">
    <source>
        <dbReference type="ARBA" id="ARBA00010926"/>
    </source>
</evidence>
<feature type="compositionally biased region" description="Low complexity" evidence="2">
    <location>
        <begin position="209"/>
        <end position="224"/>
    </location>
</feature>
<dbReference type="SUPFAM" id="SSF81296">
    <property type="entry name" value="E set domains"/>
    <property type="match status" value="1"/>
</dbReference>
<dbReference type="PANTHER" id="PTHR10343">
    <property type="entry name" value="5'-AMP-ACTIVATED PROTEIN KINASE , BETA SUBUNIT"/>
    <property type="match status" value="1"/>
</dbReference>
<gene>
    <name evidence="4" type="primary">GAL83</name>
    <name evidence="4" type="ORF">Cpir12675_006502</name>
</gene>
<dbReference type="Pfam" id="PF16561">
    <property type="entry name" value="AMPK1_CBM"/>
    <property type="match status" value="1"/>
</dbReference>
<evidence type="ECO:0000259" key="3">
    <source>
        <dbReference type="SMART" id="SM01010"/>
    </source>
</evidence>
<accession>A0ABR3YGY2</accession>
<feature type="compositionally biased region" description="Low complexity" evidence="2">
    <location>
        <begin position="341"/>
        <end position="362"/>
    </location>
</feature>
<dbReference type="Gene3D" id="2.60.40.10">
    <property type="entry name" value="Immunoglobulins"/>
    <property type="match status" value="1"/>
</dbReference>
<dbReference type="InterPro" id="IPR050827">
    <property type="entry name" value="CRP1_MDG1_kinase"/>
</dbReference>
<evidence type="ECO:0000313" key="5">
    <source>
        <dbReference type="Proteomes" id="UP001583280"/>
    </source>
</evidence>
<dbReference type="InterPro" id="IPR013783">
    <property type="entry name" value="Ig-like_fold"/>
</dbReference>
<dbReference type="InterPro" id="IPR032640">
    <property type="entry name" value="AMPK1_CBM"/>
</dbReference>
<proteinExistence type="inferred from homology"/>
<evidence type="ECO:0000256" key="2">
    <source>
        <dbReference type="SAM" id="MobiDB-lite"/>
    </source>
</evidence>
<dbReference type="Gene3D" id="6.20.250.60">
    <property type="match status" value="1"/>
</dbReference>
<dbReference type="InterPro" id="IPR014756">
    <property type="entry name" value="Ig_E-set"/>
</dbReference>
<sequence>MGNNPSSQAGGHPRDKANAQKQLQSIQQQQSPAAAALSAISSNADGAKRHASGTVRGPTAILPTTPQGVAPPAASLLSATGSTAAGSPASSFSNTPTAPISVPLSLSAQQQQQQHQPSAPVDVPSSSATDRASSASNRPPGIRASVPTADLVLPMSQNSMTDMTSYLARPPRLPLRIEEEEHTPGSPILPPALGEPVGPVDGVMDLDSDPSSTAKSSSSNIDSDGLLVDKSRPMVPTRLVWRQGGERVYVTGTPFQWNRKLRMNPVNGKPGCFSVTIPILPGTHHIRFLADNKMRTSENLPTTVDFGNNLVNYIEVSTERSSSRASRPKTPSSTTNFEVPAALTSSSAASASATSQAVASERPTPPRESSRPPRAARLRELPPCNEYTVDIPQYLADFDMPEDSEEYMYAVSAIEKLSSPPALPGFLGKPILNASPLHKDDNSVLVMPIHSVLNHLATISIKNGVLGVCATTRYRHKCITTIMYKPTNPQEG</sequence>
<feature type="region of interest" description="Disordered" evidence="2">
    <location>
        <begin position="180"/>
        <end position="228"/>
    </location>
</feature>